<keyword evidence="4" id="KW-1185">Reference proteome</keyword>
<evidence type="ECO:0000313" key="5">
    <source>
        <dbReference type="Proteomes" id="UP000255066"/>
    </source>
</evidence>
<dbReference type="AlphaFoldDB" id="A0A378IAZ0"/>
<feature type="signal peptide" evidence="1">
    <location>
        <begin position="1"/>
        <end position="20"/>
    </location>
</feature>
<keyword evidence="1" id="KW-0732">Signal</keyword>
<name>A0A378IAZ0_9GAMM</name>
<dbReference type="EMBL" id="LNXT01000049">
    <property type="protein sequence ID" value="KTC67782.1"/>
    <property type="molecule type" value="Genomic_DNA"/>
</dbReference>
<evidence type="ECO:0000256" key="1">
    <source>
        <dbReference type="SAM" id="SignalP"/>
    </source>
</evidence>
<dbReference type="EMBL" id="UGNW01000001">
    <property type="protein sequence ID" value="STX32046.1"/>
    <property type="molecule type" value="Genomic_DNA"/>
</dbReference>
<dbReference type="Proteomes" id="UP000054735">
    <property type="component" value="Unassembled WGS sequence"/>
</dbReference>
<dbReference type="RefSeq" id="WP_237759068.1">
    <property type="nucleotide sequence ID" value="NZ_CAAAHV010000025.1"/>
</dbReference>
<dbReference type="Proteomes" id="UP000255066">
    <property type="component" value="Unassembled WGS sequence"/>
</dbReference>
<evidence type="ECO:0000313" key="2">
    <source>
        <dbReference type="EMBL" id="KTC67782.1"/>
    </source>
</evidence>
<organism evidence="3 5">
    <name type="scientific">Legionella birminghamensis</name>
    <dbReference type="NCBI Taxonomy" id="28083"/>
    <lineage>
        <taxon>Bacteria</taxon>
        <taxon>Pseudomonadati</taxon>
        <taxon>Pseudomonadota</taxon>
        <taxon>Gammaproteobacteria</taxon>
        <taxon>Legionellales</taxon>
        <taxon>Legionellaceae</taxon>
        <taxon>Legionella</taxon>
    </lineage>
</organism>
<reference evidence="2 4" key="1">
    <citation type="submission" date="2015-11" db="EMBL/GenBank/DDBJ databases">
        <title>Genomic analysis of 38 Legionella species identifies large and diverse effector repertoires.</title>
        <authorList>
            <person name="Burstein D."/>
            <person name="Amaro F."/>
            <person name="Zusman T."/>
            <person name="Lifshitz Z."/>
            <person name="Cohen O."/>
            <person name="Gilbert J.A."/>
            <person name="Pupko T."/>
            <person name="Shuman H.A."/>
            <person name="Segal G."/>
        </authorList>
    </citation>
    <scope>NUCLEOTIDE SEQUENCE [LARGE SCALE GENOMIC DNA]</scope>
    <source>
        <strain evidence="2 4">CDC#1407-AL-14</strain>
    </source>
</reference>
<reference evidence="3 5" key="2">
    <citation type="submission" date="2018-06" db="EMBL/GenBank/DDBJ databases">
        <authorList>
            <consortium name="Pathogen Informatics"/>
            <person name="Doyle S."/>
        </authorList>
    </citation>
    <scope>NUCLEOTIDE SEQUENCE [LARGE SCALE GENOMIC DNA]</scope>
    <source>
        <strain evidence="3 5">NCTC12437</strain>
    </source>
</reference>
<evidence type="ECO:0000313" key="3">
    <source>
        <dbReference type="EMBL" id="STX32046.1"/>
    </source>
</evidence>
<accession>A0A378IAZ0</accession>
<proteinExistence type="predicted"/>
<evidence type="ECO:0000313" key="4">
    <source>
        <dbReference type="Proteomes" id="UP000054735"/>
    </source>
</evidence>
<dbReference type="STRING" id="28083.Lbir_3030"/>
<evidence type="ECO:0008006" key="6">
    <source>
        <dbReference type="Google" id="ProtNLM"/>
    </source>
</evidence>
<protein>
    <recommendedName>
        <fullName evidence="6">Opacity protein and related surface antigens</fullName>
    </recommendedName>
</protein>
<sequence>MKSCLPIFFTLSLAASLSYADEPQNKAHARETYHNMLGVFLGGHYIDQGAHFTYGLEYHRMLTLPFGFSIIAENTPINKEHNNETELFALATYNFLGHFTMGVGPGIKYEKGEPDRMIGRLTLGHIFHIKPDMEITPNVDFDVNEADSNKIVFGVTFGKQF</sequence>
<feature type="chain" id="PRO_5016606167" description="Opacity protein and related surface antigens" evidence="1">
    <location>
        <begin position="21"/>
        <end position="161"/>
    </location>
</feature>
<gene>
    <name evidence="2" type="ORF">Lbir_3030</name>
    <name evidence="3" type="ORF">NCTC12437_01824</name>
</gene>